<dbReference type="Pfam" id="PF01145">
    <property type="entry name" value="Band_7"/>
    <property type="match status" value="1"/>
</dbReference>
<feature type="transmembrane region" description="Helical" evidence="7">
    <location>
        <begin position="6"/>
        <end position="26"/>
    </location>
</feature>
<keyword evidence="10" id="KW-1185">Reference proteome</keyword>
<name>A0A916XY48_9HYPH</name>
<comment type="subcellular location">
    <subcellularLocation>
        <location evidence="1">Membrane</location>
        <topology evidence="1">Single-pass membrane protein</topology>
    </subcellularLocation>
</comment>
<evidence type="ECO:0000313" key="9">
    <source>
        <dbReference type="EMBL" id="GGD20277.1"/>
    </source>
</evidence>
<evidence type="ECO:0000259" key="8">
    <source>
        <dbReference type="SMART" id="SM00244"/>
    </source>
</evidence>
<comment type="similarity">
    <text evidence="2">Belongs to the band 7/mec-2 family. HflC subfamily.</text>
</comment>
<reference evidence="9" key="2">
    <citation type="submission" date="2020-09" db="EMBL/GenBank/DDBJ databases">
        <authorList>
            <person name="Sun Q."/>
            <person name="Zhou Y."/>
        </authorList>
    </citation>
    <scope>NUCLEOTIDE SEQUENCE</scope>
    <source>
        <strain evidence="9">CGMCC 1.15493</strain>
    </source>
</reference>
<evidence type="ECO:0000313" key="10">
    <source>
        <dbReference type="Proteomes" id="UP000613160"/>
    </source>
</evidence>
<evidence type="ECO:0000256" key="4">
    <source>
        <dbReference type="ARBA" id="ARBA00022989"/>
    </source>
</evidence>
<protein>
    <submittedName>
        <fullName evidence="9">Protein HflC</fullName>
    </submittedName>
</protein>
<dbReference type="SMART" id="SM00244">
    <property type="entry name" value="PHB"/>
    <property type="match status" value="1"/>
</dbReference>
<reference evidence="9" key="1">
    <citation type="journal article" date="2014" name="Int. J. Syst. Evol. Microbiol.">
        <title>Complete genome sequence of Corynebacterium casei LMG S-19264T (=DSM 44701T), isolated from a smear-ripened cheese.</title>
        <authorList>
            <consortium name="US DOE Joint Genome Institute (JGI-PGF)"/>
            <person name="Walter F."/>
            <person name="Albersmeier A."/>
            <person name="Kalinowski J."/>
            <person name="Ruckert C."/>
        </authorList>
    </citation>
    <scope>NUCLEOTIDE SEQUENCE</scope>
    <source>
        <strain evidence="9">CGMCC 1.15493</strain>
    </source>
</reference>
<sequence>MSQRFYAVLIVAVAALFFIWNSLFVVNEREQAVVLRFGQIQRVVTEPGLYVKLPFTFANADSVQMLPDRLLRSDIIDLEVQVSGGARYVVDAFMVYRIEDARKFRNGVQGGSLEVAEQRLLTRFNSAIRATYGQRSFDAALSAARAEMMVEIRDQVRPEAAALGISLEDIRISRTDLTSEVSENTYSRMAAERLTEAERLRAEGQVQARQIRATTEREASELVAGARRDAAVLQGEGQALRNATLAGVYGRNQEFFEFYRSMQAYQNALGTDGPSMVLSPNSDFFRYFKNDGIGGATSSVAGTAPAAPVQGAGEAATPAPAAPDAAPAAPNAAPAAAEPAPAGTPADAPAEAPAATPTPTQ</sequence>
<dbReference type="GO" id="GO:0016020">
    <property type="term" value="C:membrane"/>
    <property type="evidence" value="ECO:0007669"/>
    <property type="project" value="UniProtKB-SubCell"/>
</dbReference>
<evidence type="ECO:0000256" key="7">
    <source>
        <dbReference type="SAM" id="Phobius"/>
    </source>
</evidence>
<feature type="domain" description="Band 7" evidence="8">
    <location>
        <begin position="21"/>
        <end position="189"/>
    </location>
</feature>
<dbReference type="Gene3D" id="3.30.479.30">
    <property type="entry name" value="Band 7 domain"/>
    <property type="match status" value="1"/>
</dbReference>
<keyword evidence="3 7" id="KW-0812">Transmembrane</keyword>
<evidence type="ECO:0000256" key="2">
    <source>
        <dbReference type="ARBA" id="ARBA00007862"/>
    </source>
</evidence>
<dbReference type="PANTHER" id="PTHR42911">
    <property type="entry name" value="MODULATOR OF FTSH PROTEASE HFLC"/>
    <property type="match status" value="1"/>
</dbReference>
<feature type="compositionally biased region" description="Low complexity" evidence="6">
    <location>
        <begin position="311"/>
        <end position="361"/>
    </location>
</feature>
<accession>A0A916XY48</accession>
<comment type="caution">
    <text evidence="9">The sequence shown here is derived from an EMBL/GenBank/DDBJ whole genome shotgun (WGS) entry which is preliminary data.</text>
</comment>
<gene>
    <name evidence="9" type="ORF">GCM10011335_24000</name>
</gene>
<evidence type="ECO:0000256" key="6">
    <source>
        <dbReference type="SAM" id="MobiDB-lite"/>
    </source>
</evidence>
<dbReference type="SUPFAM" id="SSF117892">
    <property type="entry name" value="Band 7/SPFH domain"/>
    <property type="match status" value="1"/>
</dbReference>
<proteinExistence type="inferred from homology"/>
<dbReference type="PANTHER" id="PTHR42911:SF1">
    <property type="entry name" value="MODULATOR OF FTSH PROTEASE HFLC"/>
    <property type="match status" value="1"/>
</dbReference>
<dbReference type="Proteomes" id="UP000613160">
    <property type="component" value="Unassembled WGS sequence"/>
</dbReference>
<evidence type="ECO:0000256" key="1">
    <source>
        <dbReference type="ARBA" id="ARBA00004167"/>
    </source>
</evidence>
<dbReference type="EMBL" id="BMJJ01000005">
    <property type="protein sequence ID" value="GGD20277.1"/>
    <property type="molecule type" value="Genomic_DNA"/>
</dbReference>
<feature type="region of interest" description="Disordered" evidence="6">
    <location>
        <begin position="309"/>
        <end position="361"/>
    </location>
</feature>
<evidence type="ECO:0000256" key="5">
    <source>
        <dbReference type="ARBA" id="ARBA00023136"/>
    </source>
</evidence>
<keyword evidence="5 7" id="KW-0472">Membrane</keyword>
<dbReference type="CDD" id="cd03405">
    <property type="entry name" value="SPFH_HflC"/>
    <property type="match status" value="1"/>
</dbReference>
<dbReference type="InterPro" id="IPR001107">
    <property type="entry name" value="Band_7"/>
</dbReference>
<dbReference type="InterPro" id="IPR036013">
    <property type="entry name" value="Band_7/SPFH_dom_sf"/>
</dbReference>
<evidence type="ECO:0000256" key="3">
    <source>
        <dbReference type="ARBA" id="ARBA00022692"/>
    </source>
</evidence>
<dbReference type="AlphaFoldDB" id="A0A916XY48"/>
<organism evidence="9 10">
    <name type="scientific">Aureimonas glaciei</name>
    <dbReference type="NCBI Taxonomy" id="1776957"/>
    <lineage>
        <taxon>Bacteria</taxon>
        <taxon>Pseudomonadati</taxon>
        <taxon>Pseudomonadota</taxon>
        <taxon>Alphaproteobacteria</taxon>
        <taxon>Hyphomicrobiales</taxon>
        <taxon>Aurantimonadaceae</taxon>
        <taxon>Aureimonas</taxon>
    </lineage>
</organism>
<dbReference type="InterPro" id="IPR010200">
    <property type="entry name" value="HflC"/>
</dbReference>
<keyword evidence="4 7" id="KW-1133">Transmembrane helix</keyword>
<dbReference type="RefSeq" id="WP_188850860.1">
    <property type="nucleotide sequence ID" value="NZ_BMJJ01000005.1"/>
</dbReference>